<reference evidence="1" key="1">
    <citation type="submission" date="2014-09" db="EMBL/GenBank/DDBJ databases">
        <authorList>
            <person name="Magalhaes I.L.F."/>
            <person name="Oliveira U."/>
            <person name="Santos F.R."/>
            <person name="Vidigal T.H.D.A."/>
            <person name="Brescovit A.D."/>
            <person name="Santos A.J."/>
        </authorList>
    </citation>
    <scope>NUCLEOTIDE SEQUENCE</scope>
    <source>
        <tissue evidence="1">Shoot tissue taken approximately 20 cm above the soil surface</tissue>
    </source>
</reference>
<name>A0A0A9HIM1_ARUDO</name>
<dbReference type="AlphaFoldDB" id="A0A0A9HIM1"/>
<sequence length="36" mass="4423">MSISVWKKMPGFHQLTRIKRCENKDYSTIFLKYCNR</sequence>
<proteinExistence type="predicted"/>
<protein>
    <submittedName>
        <fullName evidence="1">Uncharacterized protein</fullName>
    </submittedName>
</protein>
<accession>A0A0A9HIM1</accession>
<organism evidence="1">
    <name type="scientific">Arundo donax</name>
    <name type="common">Giant reed</name>
    <name type="synonym">Donax arundinaceus</name>
    <dbReference type="NCBI Taxonomy" id="35708"/>
    <lineage>
        <taxon>Eukaryota</taxon>
        <taxon>Viridiplantae</taxon>
        <taxon>Streptophyta</taxon>
        <taxon>Embryophyta</taxon>
        <taxon>Tracheophyta</taxon>
        <taxon>Spermatophyta</taxon>
        <taxon>Magnoliopsida</taxon>
        <taxon>Liliopsida</taxon>
        <taxon>Poales</taxon>
        <taxon>Poaceae</taxon>
        <taxon>PACMAD clade</taxon>
        <taxon>Arundinoideae</taxon>
        <taxon>Arundineae</taxon>
        <taxon>Arundo</taxon>
    </lineage>
</organism>
<reference evidence="1" key="2">
    <citation type="journal article" date="2015" name="Data Brief">
        <title>Shoot transcriptome of the giant reed, Arundo donax.</title>
        <authorList>
            <person name="Barrero R.A."/>
            <person name="Guerrero F.D."/>
            <person name="Moolhuijzen P."/>
            <person name="Goolsby J.A."/>
            <person name="Tidwell J."/>
            <person name="Bellgard S.E."/>
            <person name="Bellgard M.I."/>
        </authorList>
    </citation>
    <scope>NUCLEOTIDE SEQUENCE</scope>
    <source>
        <tissue evidence="1">Shoot tissue taken approximately 20 cm above the soil surface</tissue>
    </source>
</reference>
<evidence type="ECO:0000313" key="1">
    <source>
        <dbReference type="EMBL" id="JAE34706.1"/>
    </source>
</evidence>
<dbReference type="EMBL" id="GBRH01163190">
    <property type="protein sequence ID" value="JAE34706.1"/>
    <property type="molecule type" value="Transcribed_RNA"/>
</dbReference>